<comment type="caution">
    <text evidence="2">The sequence shown here is derived from an EMBL/GenBank/DDBJ whole genome shotgun (WGS) entry which is preliminary data.</text>
</comment>
<reference evidence="2 3" key="1">
    <citation type="submission" date="2021-06" db="EMBL/GenBank/DDBJ databases">
        <title>Chromosome-level genome assembly of the red-tail catfish (Hemibagrus wyckioides).</title>
        <authorList>
            <person name="Shao F."/>
        </authorList>
    </citation>
    <scope>NUCLEOTIDE SEQUENCE [LARGE SCALE GENOMIC DNA]</scope>
    <source>
        <strain evidence="2">EC202008001</strain>
        <tissue evidence="2">Blood</tissue>
    </source>
</reference>
<proteinExistence type="predicted"/>
<accession>A0A9D3SF95</accession>
<evidence type="ECO:0000313" key="3">
    <source>
        <dbReference type="Proteomes" id="UP000824219"/>
    </source>
</evidence>
<dbReference type="EMBL" id="JAHKSW010000023">
    <property type="protein sequence ID" value="KAG7317523.1"/>
    <property type="molecule type" value="Genomic_DNA"/>
</dbReference>
<name>A0A9D3SF95_9TELE</name>
<sequence length="212" mass="23010">MIISNSAYLLRFLCLHSEPGVEIPSSSRPLRLVTVVWLAIIVSQYGEFAGVPVTLGTGGIAGVLAWRQDVVEYVSSSSEIAPVRSRLLSNSGVSAGLIGKAAATSFLSGHDEENSRTDQGTDEHAGKNRHESYKTFAMRSISITQPAEFSPRAEDSVSVPLLPVTSCMSSFRSSRRNLTLQTNYLLRRLHAASSRLCSSKSPRSDDEELSHL</sequence>
<organism evidence="2 3">
    <name type="scientific">Hemibagrus wyckioides</name>
    <dbReference type="NCBI Taxonomy" id="337641"/>
    <lineage>
        <taxon>Eukaryota</taxon>
        <taxon>Metazoa</taxon>
        <taxon>Chordata</taxon>
        <taxon>Craniata</taxon>
        <taxon>Vertebrata</taxon>
        <taxon>Euteleostomi</taxon>
        <taxon>Actinopterygii</taxon>
        <taxon>Neopterygii</taxon>
        <taxon>Teleostei</taxon>
        <taxon>Ostariophysi</taxon>
        <taxon>Siluriformes</taxon>
        <taxon>Bagridae</taxon>
        <taxon>Hemibagrus</taxon>
    </lineage>
</organism>
<feature type="region of interest" description="Disordered" evidence="1">
    <location>
        <begin position="108"/>
        <end position="128"/>
    </location>
</feature>
<dbReference type="AlphaFoldDB" id="A0A9D3SF95"/>
<protein>
    <submittedName>
        <fullName evidence="2">Uncharacterized protein</fullName>
    </submittedName>
</protein>
<keyword evidence="3" id="KW-1185">Reference proteome</keyword>
<gene>
    <name evidence="2" type="ORF">KOW79_018558</name>
</gene>
<feature type="compositionally biased region" description="Basic and acidic residues" evidence="1">
    <location>
        <begin position="109"/>
        <end position="128"/>
    </location>
</feature>
<evidence type="ECO:0000256" key="1">
    <source>
        <dbReference type="SAM" id="MobiDB-lite"/>
    </source>
</evidence>
<evidence type="ECO:0000313" key="2">
    <source>
        <dbReference type="EMBL" id="KAG7317523.1"/>
    </source>
</evidence>
<dbReference type="Proteomes" id="UP000824219">
    <property type="component" value="Linkage Group LG23"/>
</dbReference>